<dbReference type="AlphaFoldDB" id="S4RBF7"/>
<protein>
    <submittedName>
        <fullName evidence="1">Uncharacterized protein</fullName>
    </submittedName>
</protein>
<dbReference type="HOGENOM" id="CLU_2283929_0_0_1"/>
<organism evidence="1">
    <name type="scientific">Petromyzon marinus</name>
    <name type="common">Sea lamprey</name>
    <dbReference type="NCBI Taxonomy" id="7757"/>
    <lineage>
        <taxon>Eukaryota</taxon>
        <taxon>Metazoa</taxon>
        <taxon>Chordata</taxon>
        <taxon>Craniata</taxon>
        <taxon>Vertebrata</taxon>
        <taxon>Cyclostomata</taxon>
        <taxon>Hyperoartia</taxon>
        <taxon>Petromyzontiformes</taxon>
        <taxon>Petromyzontidae</taxon>
        <taxon>Petromyzon</taxon>
    </lineage>
</organism>
<evidence type="ECO:0000313" key="1">
    <source>
        <dbReference type="Ensembl" id="ENSPMAP00000002538.1"/>
    </source>
</evidence>
<reference evidence="1" key="1">
    <citation type="submission" date="2025-08" db="UniProtKB">
        <authorList>
            <consortium name="Ensembl"/>
        </authorList>
    </citation>
    <scope>IDENTIFICATION</scope>
</reference>
<dbReference type="Ensembl" id="ENSPMAT00000002550.1">
    <property type="protein sequence ID" value="ENSPMAP00000002538.1"/>
    <property type="gene ID" value="ENSPMAG00000002328.1"/>
</dbReference>
<proteinExistence type="predicted"/>
<name>S4RBF7_PETMA</name>
<dbReference type="GeneTree" id="ENSGT00940000155015"/>
<accession>S4RBF7</accession>
<dbReference type="STRING" id="7757.ENSPMAP00000002538"/>
<reference evidence="1" key="2">
    <citation type="submission" date="2025-09" db="UniProtKB">
        <authorList>
            <consortium name="Ensembl"/>
        </authorList>
    </citation>
    <scope>IDENTIFICATION</scope>
</reference>
<sequence length="102" mass="11566">NDRSMLGKRDSEMAVMVEDTEFQESVMDGQPYQAGRFAYNLRNCCFRLVLGLLDSPHVDISDPITDHFYKEVWMSTAAINATVYEKVCVNAANSSVRVRARL</sequence>